<dbReference type="InterPro" id="IPR036514">
    <property type="entry name" value="SGNH_hydro_sf"/>
</dbReference>
<dbReference type="InterPro" id="IPR058922">
    <property type="entry name" value="WHD_DRP"/>
</dbReference>
<dbReference type="PANTHER" id="PTHR45966:SF34">
    <property type="entry name" value="GDSL-LIKE LIPASE_ACYLHYDROLASE"/>
    <property type="match status" value="1"/>
</dbReference>
<evidence type="ECO:0000259" key="6">
    <source>
        <dbReference type="Pfam" id="PF23559"/>
    </source>
</evidence>
<protein>
    <submittedName>
        <fullName evidence="8">Uncharacterized protein</fullName>
    </submittedName>
</protein>
<dbReference type="InterPro" id="IPR044552">
    <property type="entry name" value="GLIP1-5/GLL25"/>
</dbReference>
<evidence type="ECO:0000256" key="5">
    <source>
        <dbReference type="SAM" id="SignalP"/>
    </source>
</evidence>
<dbReference type="GO" id="GO:0043531">
    <property type="term" value="F:ADP binding"/>
    <property type="evidence" value="ECO:0007669"/>
    <property type="project" value="InterPro"/>
</dbReference>
<keyword evidence="4" id="KW-0812">Transmembrane</keyword>
<reference evidence="8 9" key="1">
    <citation type="journal article" date="2016" name="G3 (Bethesda)">
        <title>First Draft Assembly and Annotation of the Genome of a California Endemic Oak Quercus lobata Nee (Fagaceae).</title>
        <authorList>
            <person name="Sork V.L."/>
            <person name="Fitz-Gibbon S.T."/>
            <person name="Puiu D."/>
            <person name="Crepeau M."/>
            <person name="Gugger P.F."/>
            <person name="Sherman R."/>
            <person name="Stevens K."/>
            <person name="Langley C.H."/>
            <person name="Pellegrini M."/>
            <person name="Salzberg S.L."/>
        </authorList>
    </citation>
    <scope>NUCLEOTIDE SEQUENCE [LARGE SCALE GENOMIC DNA]</scope>
    <source>
        <strain evidence="8 9">cv. SW786</strain>
    </source>
</reference>
<comment type="similarity">
    <text evidence="1">Belongs to the 'GDSL' lipolytic enzyme family.</text>
</comment>
<evidence type="ECO:0000313" key="8">
    <source>
        <dbReference type="EnsemblPlants" id="QL04p014419:mrna"/>
    </source>
</evidence>
<feature type="chain" id="PRO_5029635052" evidence="5">
    <location>
        <begin position="23"/>
        <end position="1454"/>
    </location>
</feature>
<dbReference type="CDD" id="cd01837">
    <property type="entry name" value="SGNH_plant_lipase_like"/>
    <property type="match status" value="1"/>
</dbReference>
<dbReference type="Gene3D" id="3.40.50.1110">
    <property type="entry name" value="SGNH hydrolase"/>
    <property type="match status" value="3"/>
</dbReference>
<dbReference type="Pfam" id="PF23559">
    <property type="entry name" value="WHD_DRP"/>
    <property type="match status" value="1"/>
</dbReference>
<reference evidence="8" key="2">
    <citation type="submission" date="2021-01" db="UniProtKB">
        <authorList>
            <consortium name="EnsemblPlants"/>
        </authorList>
    </citation>
    <scope>IDENTIFICATION</scope>
</reference>
<keyword evidence="3" id="KW-0677">Repeat</keyword>
<dbReference type="SUPFAM" id="SSF52058">
    <property type="entry name" value="L domain-like"/>
    <property type="match status" value="1"/>
</dbReference>
<dbReference type="Pfam" id="PF25019">
    <property type="entry name" value="LRR_R13L1-DRL21"/>
    <property type="match status" value="1"/>
</dbReference>
<dbReference type="Pfam" id="PF00657">
    <property type="entry name" value="Lipase_GDSL"/>
    <property type="match status" value="3"/>
</dbReference>
<evidence type="ECO:0000256" key="3">
    <source>
        <dbReference type="ARBA" id="ARBA00022737"/>
    </source>
</evidence>
<dbReference type="InterPro" id="IPR056789">
    <property type="entry name" value="LRR_R13L1-DRL21"/>
</dbReference>
<dbReference type="InterPro" id="IPR042197">
    <property type="entry name" value="Apaf_helical"/>
</dbReference>
<evidence type="ECO:0000256" key="4">
    <source>
        <dbReference type="SAM" id="Phobius"/>
    </source>
</evidence>
<dbReference type="SUPFAM" id="SSF52266">
    <property type="entry name" value="SGNH hydrolase"/>
    <property type="match status" value="1"/>
</dbReference>
<evidence type="ECO:0000256" key="1">
    <source>
        <dbReference type="ARBA" id="ARBA00008668"/>
    </source>
</evidence>
<dbReference type="PROSITE" id="PS01098">
    <property type="entry name" value="LIPASE_GDSL_SER"/>
    <property type="match status" value="2"/>
</dbReference>
<dbReference type="PANTHER" id="PTHR45966">
    <property type="entry name" value="GDSL-LIKE LIPASE/ACYLHYDROLASE"/>
    <property type="match status" value="1"/>
</dbReference>
<dbReference type="InterPro" id="IPR008265">
    <property type="entry name" value="Lipase_GDSL_AS"/>
</dbReference>
<feature type="domain" description="Disease resistance protein winged helix" evidence="6">
    <location>
        <begin position="484"/>
        <end position="527"/>
    </location>
</feature>
<dbReference type="SUPFAM" id="SSF52047">
    <property type="entry name" value="RNI-like"/>
    <property type="match status" value="1"/>
</dbReference>
<feature type="signal peptide" evidence="5">
    <location>
        <begin position="1"/>
        <end position="22"/>
    </location>
</feature>
<evidence type="ECO:0000313" key="9">
    <source>
        <dbReference type="Proteomes" id="UP000594261"/>
    </source>
</evidence>
<proteinExistence type="inferred from homology"/>
<dbReference type="Gene3D" id="3.80.10.10">
    <property type="entry name" value="Ribonuclease Inhibitor"/>
    <property type="match status" value="3"/>
</dbReference>
<dbReference type="EnsemblPlants" id="QL04p014419:mrna">
    <property type="protein sequence ID" value="QL04p014419:mrna"/>
    <property type="gene ID" value="QL04p014419"/>
</dbReference>
<dbReference type="InterPro" id="IPR027417">
    <property type="entry name" value="P-loop_NTPase"/>
</dbReference>
<feature type="domain" description="R13L1/DRL21-like LRR repeat region" evidence="7">
    <location>
        <begin position="580"/>
        <end position="703"/>
    </location>
</feature>
<dbReference type="InterPro" id="IPR035669">
    <property type="entry name" value="SGNH_plant_lipase-like"/>
</dbReference>
<feature type="transmembrane region" description="Helical" evidence="4">
    <location>
        <begin position="1424"/>
        <end position="1449"/>
    </location>
</feature>
<dbReference type="InterPro" id="IPR032675">
    <property type="entry name" value="LRR_dom_sf"/>
</dbReference>
<organism evidence="8 9">
    <name type="scientific">Quercus lobata</name>
    <name type="common">Valley oak</name>
    <dbReference type="NCBI Taxonomy" id="97700"/>
    <lineage>
        <taxon>Eukaryota</taxon>
        <taxon>Viridiplantae</taxon>
        <taxon>Streptophyta</taxon>
        <taxon>Embryophyta</taxon>
        <taxon>Tracheophyta</taxon>
        <taxon>Spermatophyta</taxon>
        <taxon>Magnoliopsida</taxon>
        <taxon>eudicotyledons</taxon>
        <taxon>Gunneridae</taxon>
        <taxon>Pentapetalae</taxon>
        <taxon>rosids</taxon>
        <taxon>fabids</taxon>
        <taxon>Fagales</taxon>
        <taxon>Fagaceae</taxon>
        <taxon>Quercus</taxon>
    </lineage>
</organism>
<evidence type="ECO:0000256" key="2">
    <source>
        <dbReference type="ARBA" id="ARBA00022729"/>
    </source>
</evidence>
<name>A0A7N2LE32_QUELO</name>
<dbReference type="Gene3D" id="1.10.8.430">
    <property type="entry name" value="Helical domain of apoptotic protease-activating factors"/>
    <property type="match status" value="1"/>
</dbReference>
<dbReference type="GO" id="GO:0006629">
    <property type="term" value="P:lipid metabolic process"/>
    <property type="evidence" value="ECO:0007669"/>
    <property type="project" value="InterPro"/>
</dbReference>
<dbReference type="EMBL" id="LRBV02000004">
    <property type="status" value="NOT_ANNOTATED_CDS"/>
    <property type="molecule type" value="Genomic_DNA"/>
</dbReference>
<keyword evidence="4" id="KW-0472">Membrane</keyword>
<sequence>MSLRFHFYILVLYLCIIIPTQCLGNICLPKEHVALFIFGDSILDAGNNNYINTTTDLQANFWPYRETFFKYSTGRPDDGRLIPDFIAEYANLPLIPPYLHPGYNRYIDGANFASAGSGALDETRPGLVIDLNTQLKYFKNMETQLRQKLGEKEVKELLFKAVYLISIGNNDYLFPFTSNSSVLQSYSREEYVNMVIGNLTTVIKEIYKKGGRKYAFLGLPPLGCIPFAKALKPGNTDVCMEEITELVKLHNKALSKVLPKLQSELKGFKYSIADLYTFLSERIDNPSKYGFTEGNIACCGSGPYRGLPSCGGKRSIGSEYEICRKSSDYVFFDAGHPTEKAYQQLSELIWSGALNEIKIIVTTRIEKVASNVCTDLAYLLNQLSNEECWLLFEKHAFRNGSSGEFPLLKEIGKQIVQKCGGLPLAAKTLGGLLRFEEDPREWTKILKSDIWDLPKGNISIIPALRLSYHYLPPHLKRCFSYCLILPKDYEFKKEELVKLWVAEDLLQQSKGNRRMEEICEEYFDDLSLTKLPSKMWRLVNLRHIDIVKTKLEEMPLHMGKLRNLWSLTTFVVSKHNRSNIKELGELLHLSGALSILNLQNVRHARDAMEVNLKDKQHLYKLVLEWGHDKGSSKNEINVLEHLCPHSKLESLTIENYGGTRFPKWLQDCSFSNMVYIRLANCKYCYSWPPLGDLPNLKKLFVEGFHVVSHVDREFYRGGSSAVKPFRSLEILSLKDMPEWQEWFLFEGKDEDEGGVFYNLQELCIIKCPKLSRGLPNHLPALMALQIEDCPQLVASVPRTPNLSKLQLSNCDELLLMELPPRLLELEVGEGRILQSFVELMMSIPGEISIFNCEKFKSLPDGMCTLLPSLESLKLFNCPELESFPKGSLPSNLVTLDISKCDKLFSRRMEWGLQRLHSLKQFKIWNGIEKVESFLDEALLPSTLTEFTIGGFSNLKSLNSKGFQHLTSLQRLEIKFCSGFRPHQKVLSDSVLAMKDSKLSYAEIVEPEAKRGKLSQDSSVAPISHHNLLKALESGLMQMKICACPLPTLLPKLFPHPSYIFVELSIFSAELSSICLPKEHVALFIFGDSILDAGNNNYINTTTDLKANFWPYGETFFKYSTGRPDDGRLIPDFIAEYANLPLIPPYLHPGYNRYIDGANFASAGSGALDETRPGLLTASLLFFCPPYQVIDLNTQVFQEHGDSIEAKLVLYACIIIQTQCLDNICLPNEEADLFNCGDLILDVGNNICLPKEHVALFIFGDSILDVGNNNYINTSIADLQANVSPYGKRFFRFPTGRFSDGWLIPGFIAEYANLELIPPYLHPGYNRYIDGANFASGGAGALDETHQGLECILPTMHTPKKVIDLNTQLNYFKNMETLLRQKIGEKEAKEMLFKAVYLFSVGNNDYNILFSTNSSVLQSYSREEYVNMVIGNLAIVIKVIIITVLIELVADPRDA</sequence>
<dbReference type="Gramene" id="QL04p014419:mrna">
    <property type="protein sequence ID" value="QL04p014419:mrna"/>
    <property type="gene ID" value="QL04p014419"/>
</dbReference>
<dbReference type="Proteomes" id="UP000594261">
    <property type="component" value="Chromosome 4"/>
</dbReference>
<dbReference type="GO" id="GO:0016298">
    <property type="term" value="F:lipase activity"/>
    <property type="evidence" value="ECO:0007669"/>
    <property type="project" value="InterPro"/>
</dbReference>
<accession>A0A7N2LE32</accession>
<keyword evidence="9" id="KW-1185">Reference proteome</keyword>
<keyword evidence="2 5" id="KW-0732">Signal</keyword>
<dbReference type="FunFam" id="3.40.50.1110:FF:000003">
    <property type="entry name" value="GDSL esterase/lipase APG"/>
    <property type="match status" value="1"/>
</dbReference>
<dbReference type="SUPFAM" id="SSF52540">
    <property type="entry name" value="P-loop containing nucleoside triphosphate hydrolases"/>
    <property type="match status" value="1"/>
</dbReference>
<dbReference type="InterPro" id="IPR001087">
    <property type="entry name" value="GDSL"/>
</dbReference>
<dbReference type="InParanoid" id="A0A7N2LE32"/>
<keyword evidence="4" id="KW-1133">Transmembrane helix</keyword>
<evidence type="ECO:0000259" key="7">
    <source>
        <dbReference type="Pfam" id="PF25019"/>
    </source>
</evidence>